<name>A0ABU9WRP2_9BURK</name>
<feature type="transmembrane region" description="Helical" evidence="6">
    <location>
        <begin position="154"/>
        <end position="177"/>
    </location>
</feature>
<keyword evidence="2" id="KW-0813">Transport</keyword>
<dbReference type="InterPro" id="IPR011701">
    <property type="entry name" value="MFS"/>
</dbReference>
<evidence type="ECO:0000256" key="3">
    <source>
        <dbReference type="ARBA" id="ARBA00022692"/>
    </source>
</evidence>
<dbReference type="PANTHER" id="PTHR43791:SF36">
    <property type="entry name" value="TRANSPORTER, PUTATIVE (AFU_ORTHOLOGUE AFUA_6G08340)-RELATED"/>
    <property type="match status" value="1"/>
</dbReference>
<dbReference type="RefSeq" id="WP_343494863.1">
    <property type="nucleotide sequence ID" value="NZ_JBCPYA010000020.1"/>
</dbReference>
<feature type="transmembrane region" description="Helical" evidence="6">
    <location>
        <begin position="344"/>
        <end position="366"/>
    </location>
</feature>
<feature type="transmembrane region" description="Helical" evidence="6">
    <location>
        <begin position="289"/>
        <end position="308"/>
    </location>
</feature>
<keyword evidence="5 6" id="KW-0472">Membrane</keyword>
<feature type="transmembrane region" description="Helical" evidence="6">
    <location>
        <begin position="407"/>
        <end position="425"/>
    </location>
</feature>
<keyword evidence="4 6" id="KW-1133">Transmembrane helix</keyword>
<organism evidence="8 9">
    <name type="scientific">Burkholderia theae</name>
    <dbReference type="NCBI Taxonomy" id="3143496"/>
    <lineage>
        <taxon>Bacteria</taxon>
        <taxon>Pseudomonadati</taxon>
        <taxon>Pseudomonadota</taxon>
        <taxon>Betaproteobacteria</taxon>
        <taxon>Burkholderiales</taxon>
        <taxon>Burkholderiaceae</taxon>
        <taxon>Burkholderia</taxon>
    </lineage>
</organism>
<dbReference type="PROSITE" id="PS50850">
    <property type="entry name" value="MFS"/>
    <property type="match status" value="1"/>
</dbReference>
<sequence length="430" mass="46627">MMKADVTLALGASTETLHEDALYRKVVLRIVPLFFLGFIMSYLDRVNIGFAKLQMAADFGLTNASFALGASVFFWGYMLFEIPSNLILRRVGARAWIARIMITWGIVSTLMIFSKNEAAFYSLRFLLGVCEAGFVPGVMYYTNTWLPARRQSGMYSLFLMALPIAVVFGAPLSGAILETMNGVAGIKGWQWLFLLEGLPSAVLGVVILALLRNRPADVDWLTPREKQIIEANVAKEAAFKSHRVADAFRTPKIYALIVVMILFNTAFYGLTFWMPTLFHDAGVANSLDVGLFTAIPFGVAAICMYVNAKVAEKSGRLRRHGVVPVALAAVGLFVATVAHDNFWLALIMLTVATSGILSLMPIYWTLPGRVLSGAAAAAGFALINACGSLSGILGAMIIGFAGIRTGMAILAGFLLMCSVVFYRVCPPTAE</sequence>
<feature type="transmembrane region" description="Helical" evidence="6">
    <location>
        <begin position="119"/>
        <end position="142"/>
    </location>
</feature>
<dbReference type="PANTHER" id="PTHR43791">
    <property type="entry name" value="PERMEASE-RELATED"/>
    <property type="match status" value="1"/>
</dbReference>
<accession>A0ABU9WRP2</accession>
<dbReference type="Gene3D" id="1.20.1250.20">
    <property type="entry name" value="MFS general substrate transporter like domains"/>
    <property type="match status" value="2"/>
</dbReference>
<keyword evidence="9" id="KW-1185">Reference proteome</keyword>
<dbReference type="Pfam" id="PF07690">
    <property type="entry name" value="MFS_1"/>
    <property type="match status" value="1"/>
</dbReference>
<evidence type="ECO:0000256" key="2">
    <source>
        <dbReference type="ARBA" id="ARBA00022448"/>
    </source>
</evidence>
<proteinExistence type="predicted"/>
<comment type="caution">
    <text evidence="8">The sequence shown here is derived from an EMBL/GenBank/DDBJ whole genome shotgun (WGS) entry which is preliminary data.</text>
</comment>
<dbReference type="InterPro" id="IPR036259">
    <property type="entry name" value="MFS_trans_sf"/>
</dbReference>
<gene>
    <name evidence="8" type="ORF">VOI36_32975</name>
</gene>
<dbReference type="CDD" id="cd17319">
    <property type="entry name" value="MFS_ExuT_GudP_like"/>
    <property type="match status" value="1"/>
</dbReference>
<protein>
    <submittedName>
        <fullName evidence="8">MFS transporter</fullName>
    </submittedName>
</protein>
<feature type="transmembrane region" description="Helical" evidence="6">
    <location>
        <begin position="320"/>
        <end position="338"/>
    </location>
</feature>
<dbReference type="InterPro" id="IPR020846">
    <property type="entry name" value="MFS_dom"/>
</dbReference>
<evidence type="ECO:0000313" key="9">
    <source>
        <dbReference type="Proteomes" id="UP001466933"/>
    </source>
</evidence>
<dbReference type="EMBL" id="JBCPYA010000020">
    <property type="protein sequence ID" value="MEN2474735.1"/>
    <property type="molecule type" value="Genomic_DNA"/>
</dbReference>
<feature type="transmembrane region" description="Helical" evidence="6">
    <location>
        <begin position="63"/>
        <end position="80"/>
    </location>
</feature>
<feature type="transmembrane region" description="Helical" evidence="6">
    <location>
        <begin position="92"/>
        <end position="113"/>
    </location>
</feature>
<evidence type="ECO:0000256" key="1">
    <source>
        <dbReference type="ARBA" id="ARBA00004141"/>
    </source>
</evidence>
<feature type="transmembrane region" description="Helical" evidence="6">
    <location>
        <begin position="378"/>
        <end position="401"/>
    </location>
</feature>
<feature type="transmembrane region" description="Helical" evidence="6">
    <location>
        <begin position="253"/>
        <end position="274"/>
    </location>
</feature>
<evidence type="ECO:0000259" key="7">
    <source>
        <dbReference type="PROSITE" id="PS50850"/>
    </source>
</evidence>
<feature type="transmembrane region" description="Helical" evidence="6">
    <location>
        <begin position="26"/>
        <end position="43"/>
    </location>
</feature>
<evidence type="ECO:0000256" key="4">
    <source>
        <dbReference type="ARBA" id="ARBA00022989"/>
    </source>
</evidence>
<evidence type="ECO:0000256" key="5">
    <source>
        <dbReference type="ARBA" id="ARBA00023136"/>
    </source>
</evidence>
<keyword evidence="3 6" id="KW-0812">Transmembrane</keyword>
<comment type="subcellular location">
    <subcellularLocation>
        <location evidence="1">Membrane</location>
        <topology evidence="1">Multi-pass membrane protein</topology>
    </subcellularLocation>
</comment>
<reference evidence="8 9" key="1">
    <citation type="submission" date="2024-05" db="EMBL/GenBank/DDBJ databases">
        <title>Burkholderia sp. Nov. a novel bacteria isolated from rhizosphere soil of Camellia sinensis.</title>
        <authorList>
            <person name="Dong Y."/>
        </authorList>
    </citation>
    <scope>NUCLEOTIDE SEQUENCE [LARGE SCALE GENOMIC DNA]</scope>
    <source>
        <strain evidence="8 9">GS2Y</strain>
    </source>
</reference>
<evidence type="ECO:0000313" key="8">
    <source>
        <dbReference type="EMBL" id="MEN2474735.1"/>
    </source>
</evidence>
<dbReference type="Proteomes" id="UP001466933">
    <property type="component" value="Unassembled WGS sequence"/>
</dbReference>
<feature type="transmembrane region" description="Helical" evidence="6">
    <location>
        <begin position="189"/>
        <end position="211"/>
    </location>
</feature>
<evidence type="ECO:0000256" key="6">
    <source>
        <dbReference type="SAM" id="Phobius"/>
    </source>
</evidence>
<feature type="domain" description="Major facilitator superfamily (MFS) profile" evidence="7">
    <location>
        <begin position="30"/>
        <end position="429"/>
    </location>
</feature>
<dbReference type="SUPFAM" id="SSF103473">
    <property type="entry name" value="MFS general substrate transporter"/>
    <property type="match status" value="1"/>
</dbReference>